<keyword evidence="5" id="KW-1185">Reference proteome</keyword>
<dbReference type="InterPro" id="IPR003593">
    <property type="entry name" value="AAA+_ATPase"/>
</dbReference>
<dbReference type="PANTHER" id="PTHR16305:SF35">
    <property type="entry name" value="TRANSCRIPTIONAL ACTIVATOR DOMAIN"/>
    <property type="match status" value="1"/>
</dbReference>
<protein>
    <submittedName>
        <fullName evidence="4">AAA ATPase domain-containing protein</fullName>
    </submittedName>
</protein>
<organism evidence="4 5">
    <name type="scientific">Actinoplanes philippinensis</name>
    <dbReference type="NCBI Taxonomy" id="35752"/>
    <lineage>
        <taxon>Bacteria</taxon>
        <taxon>Bacillati</taxon>
        <taxon>Actinomycetota</taxon>
        <taxon>Actinomycetes</taxon>
        <taxon>Micromonosporales</taxon>
        <taxon>Micromonosporaceae</taxon>
        <taxon>Actinoplanes</taxon>
    </lineage>
</organism>
<evidence type="ECO:0000256" key="2">
    <source>
        <dbReference type="ARBA" id="ARBA00022840"/>
    </source>
</evidence>
<evidence type="ECO:0000313" key="4">
    <source>
        <dbReference type="EMBL" id="SFF15894.1"/>
    </source>
</evidence>
<evidence type="ECO:0000256" key="1">
    <source>
        <dbReference type="ARBA" id="ARBA00022741"/>
    </source>
</evidence>
<reference evidence="4 5" key="1">
    <citation type="submission" date="2016-10" db="EMBL/GenBank/DDBJ databases">
        <authorList>
            <person name="de Groot N.N."/>
        </authorList>
    </citation>
    <scope>NUCLEOTIDE SEQUENCE [LARGE SCALE GENOMIC DNA]</scope>
    <source>
        <strain evidence="4 5">DSM 43019</strain>
    </source>
</reference>
<sequence length="812" mass="84774">MVNEMVGRAGPLSRLTGLIDRAPVSGGAVLITGETGVGKSTLVQAAAATARKAGFRVLTCTGVEGETQIGLAGLHELLRVIIDRAEILPPQHRDALFSVFGIGPRTAPDRARLAAAVLGLLTALAAEQPLMIVLDDAQWMDQPTINMIGFLTRRIAPAPIVMVVARRPEGAAALDELGLEEITLGRLTAADSRALVSRRHPGMPGHVLRQVLGEAEGNPLALIELAAEAAGGRHETPVTSLRARLERGFAERVSALSPAGQDLLLLAAAAGPVPLAELTDAADRLGVGPGAVAEAEENGLVTVTGTALSFRHPLIRSAVYQSAGLHSRVRVHQALAAMLTARDQPSPAAWHRAAATIGHDDDVAKELADAADGDSRRGLHGAAMRALERAAGLSRDAGERGRLLIRAAQAARLAGLAGESRRLADLATGATGDDTIRGERAMILFALDLNSGVRTCEPEELLALGEQTGRPDMAVHLLSAAAFLSRRRAAPTELMDRIGRALAALDVPDTDPRLVIAHACLAPARHAAALLPRLRAYADDVANVATDFVSGLATAAQALQDWEAVTLFFATSAGRYRDRGALADSIANRAELALAYAVRDRLDDALAEAESVGRDARDGDLPVAAAFADTVIAFVHAWQGRPVRDAPAIRADIDALRAWAAGLSALAGGDPATAYEALRAAAAHPDIAPPSIADLAEAAVGAGRRDAMRDALDDAARLADATASPLVTSLVHRARAVLGEDPEGNFRRALLVPGAESFPLQIARTRLAYGRWLHRAGRDTEARAVLAMAAAGFERAGAPPWAARARTAPGHV</sequence>
<evidence type="ECO:0000259" key="3">
    <source>
        <dbReference type="SMART" id="SM00382"/>
    </source>
</evidence>
<feature type="domain" description="AAA+ ATPase" evidence="3">
    <location>
        <begin position="25"/>
        <end position="188"/>
    </location>
</feature>
<dbReference type="STRING" id="35752.SAMN05421541_106490"/>
<evidence type="ECO:0000313" key="5">
    <source>
        <dbReference type="Proteomes" id="UP000199645"/>
    </source>
</evidence>
<dbReference type="InterPro" id="IPR027417">
    <property type="entry name" value="P-loop_NTPase"/>
</dbReference>
<dbReference type="GO" id="GO:0005524">
    <property type="term" value="F:ATP binding"/>
    <property type="evidence" value="ECO:0007669"/>
    <property type="project" value="UniProtKB-KW"/>
</dbReference>
<name>A0A1I2GDP6_9ACTN</name>
<dbReference type="Gene3D" id="3.40.50.300">
    <property type="entry name" value="P-loop containing nucleotide triphosphate hydrolases"/>
    <property type="match status" value="1"/>
</dbReference>
<proteinExistence type="predicted"/>
<dbReference type="EMBL" id="FONV01000006">
    <property type="protein sequence ID" value="SFF15894.1"/>
    <property type="molecule type" value="Genomic_DNA"/>
</dbReference>
<dbReference type="Proteomes" id="UP000199645">
    <property type="component" value="Unassembled WGS sequence"/>
</dbReference>
<dbReference type="OrthoDB" id="3197423at2"/>
<dbReference type="InterPro" id="IPR041664">
    <property type="entry name" value="AAA_16"/>
</dbReference>
<accession>A0A1I2GDP6</accession>
<dbReference type="PANTHER" id="PTHR16305">
    <property type="entry name" value="TESTICULAR SOLUBLE ADENYLYL CYCLASE"/>
    <property type="match status" value="1"/>
</dbReference>
<dbReference type="GO" id="GO:0004016">
    <property type="term" value="F:adenylate cyclase activity"/>
    <property type="evidence" value="ECO:0007669"/>
    <property type="project" value="TreeGrafter"/>
</dbReference>
<keyword evidence="2" id="KW-0067">ATP-binding</keyword>
<dbReference type="GO" id="GO:0005737">
    <property type="term" value="C:cytoplasm"/>
    <property type="evidence" value="ECO:0007669"/>
    <property type="project" value="TreeGrafter"/>
</dbReference>
<dbReference type="SUPFAM" id="SSF52540">
    <property type="entry name" value="P-loop containing nucleoside triphosphate hydrolases"/>
    <property type="match status" value="1"/>
</dbReference>
<dbReference type="InterPro" id="IPR025662">
    <property type="entry name" value="Sigma_54_int_dom_ATP-bd_1"/>
</dbReference>
<keyword evidence="1" id="KW-0547">Nucleotide-binding</keyword>
<dbReference type="SMART" id="SM00382">
    <property type="entry name" value="AAA"/>
    <property type="match status" value="1"/>
</dbReference>
<dbReference type="PROSITE" id="PS00675">
    <property type="entry name" value="SIGMA54_INTERACT_1"/>
    <property type="match status" value="1"/>
</dbReference>
<dbReference type="AlphaFoldDB" id="A0A1I2GDP6"/>
<dbReference type="Pfam" id="PF13191">
    <property type="entry name" value="AAA_16"/>
    <property type="match status" value="1"/>
</dbReference>
<gene>
    <name evidence="4" type="ORF">SAMN05421541_106490</name>
</gene>